<feature type="region of interest" description="Disordered" evidence="1">
    <location>
        <begin position="1"/>
        <end position="64"/>
    </location>
</feature>
<dbReference type="InterPro" id="IPR001810">
    <property type="entry name" value="F-box_dom"/>
</dbReference>
<proteinExistence type="predicted"/>
<dbReference type="InterPro" id="IPR017451">
    <property type="entry name" value="F-box-assoc_interact_dom"/>
</dbReference>
<feature type="compositionally biased region" description="Polar residues" evidence="1">
    <location>
        <begin position="1"/>
        <end position="32"/>
    </location>
</feature>
<dbReference type="NCBIfam" id="TIGR01640">
    <property type="entry name" value="F_box_assoc_1"/>
    <property type="match status" value="1"/>
</dbReference>
<reference evidence="3" key="1">
    <citation type="submission" date="2023-05" db="EMBL/GenBank/DDBJ databases">
        <title>Genome and transcriptome analyses reveal genes involved in the formation of fine ridges on petal epidermal cells in Hibiscus trionum.</title>
        <authorList>
            <person name="Koshimizu S."/>
            <person name="Masuda S."/>
            <person name="Ishii T."/>
            <person name="Shirasu K."/>
            <person name="Hoshino A."/>
            <person name="Arita M."/>
        </authorList>
    </citation>
    <scope>NUCLEOTIDE SEQUENCE</scope>
    <source>
        <strain evidence="3">Hamamatsu line</strain>
    </source>
</reference>
<dbReference type="SMART" id="SM00256">
    <property type="entry name" value="FBOX"/>
    <property type="match status" value="1"/>
</dbReference>
<dbReference type="CDD" id="cd22157">
    <property type="entry name" value="F-box_AtFBW1-like"/>
    <property type="match status" value="1"/>
</dbReference>
<dbReference type="Gene3D" id="1.20.1280.50">
    <property type="match status" value="1"/>
</dbReference>
<dbReference type="EMBL" id="BSYR01000028">
    <property type="protein sequence ID" value="GMI96159.1"/>
    <property type="molecule type" value="Genomic_DNA"/>
</dbReference>
<dbReference type="InterPro" id="IPR050796">
    <property type="entry name" value="SCF_F-box_component"/>
</dbReference>
<protein>
    <recommendedName>
        <fullName evidence="2">F-box domain-containing protein</fullName>
    </recommendedName>
</protein>
<feature type="domain" description="F-box" evidence="2">
    <location>
        <begin position="61"/>
        <end position="107"/>
    </location>
</feature>
<dbReference type="AlphaFoldDB" id="A0A9W7IHF4"/>
<evidence type="ECO:0000313" key="4">
    <source>
        <dbReference type="Proteomes" id="UP001165190"/>
    </source>
</evidence>
<evidence type="ECO:0000256" key="1">
    <source>
        <dbReference type="SAM" id="MobiDB-lite"/>
    </source>
</evidence>
<name>A0A9W7IHF4_HIBTR</name>
<dbReference type="Pfam" id="PF07734">
    <property type="entry name" value="FBA_1"/>
    <property type="match status" value="1"/>
</dbReference>
<dbReference type="Pfam" id="PF00646">
    <property type="entry name" value="F-box"/>
    <property type="match status" value="1"/>
</dbReference>
<comment type="caution">
    <text evidence="3">The sequence shown here is derived from an EMBL/GenBank/DDBJ whole genome shotgun (WGS) entry which is preliminary data.</text>
</comment>
<feature type="compositionally biased region" description="Basic and acidic residues" evidence="1">
    <location>
        <begin position="33"/>
        <end position="48"/>
    </location>
</feature>
<dbReference type="SUPFAM" id="SSF81383">
    <property type="entry name" value="F-box domain"/>
    <property type="match status" value="1"/>
</dbReference>
<evidence type="ECO:0000313" key="3">
    <source>
        <dbReference type="EMBL" id="GMI96159.1"/>
    </source>
</evidence>
<dbReference type="InterPro" id="IPR036047">
    <property type="entry name" value="F-box-like_dom_sf"/>
</dbReference>
<accession>A0A9W7IHF4</accession>
<dbReference type="PROSITE" id="PS50181">
    <property type="entry name" value="FBOX"/>
    <property type="match status" value="1"/>
</dbReference>
<dbReference type="Proteomes" id="UP001165190">
    <property type="component" value="Unassembled WGS sequence"/>
</dbReference>
<dbReference type="OrthoDB" id="591557at2759"/>
<evidence type="ECO:0000259" key="2">
    <source>
        <dbReference type="PROSITE" id="PS50181"/>
    </source>
</evidence>
<keyword evidence="4" id="KW-1185">Reference proteome</keyword>
<dbReference type="PANTHER" id="PTHR31672">
    <property type="entry name" value="BNACNNG10540D PROTEIN"/>
    <property type="match status" value="1"/>
</dbReference>
<organism evidence="3 4">
    <name type="scientific">Hibiscus trionum</name>
    <name type="common">Flower of an hour</name>
    <dbReference type="NCBI Taxonomy" id="183268"/>
    <lineage>
        <taxon>Eukaryota</taxon>
        <taxon>Viridiplantae</taxon>
        <taxon>Streptophyta</taxon>
        <taxon>Embryophyta</taxon>
        <taxon>Tracheophyta</taxon>
        <taxon>Spermatophyta</taxon>
        <taxon>Magnoliopsida</taxon>
        <taxon>eudicotyledons</taxon>
        <taxon>Gunneridae</taxon>
        <taxon>Pentapetalae</taxon>
        <taxon>rosids</taxon>
        <taxon>malvids</taxon>
        <taxon>Malvales</taxon>
        <taxon>Malvaceae</taxon>
        <taxon>Malvoideae</taxon>
        <taxon>Hibiscus</taxon>
    </lineage>
</organism>
<sequence length="430" mass="49104">MENQNQESFPSQPNQRLSSPTHELPPISSNEQTQKRNGPESPQHESHDVPVQPPKRSRNANLPPPSFPQEIVVEILSYLPVKSILRFTCVSKSWKTLKSDPFFIKKHLKTDPKFFKKRVLISSGSVKIQGIISCSLNAIFDDPIVTTTTFEDLPKRFVGSCNGLICIAIGQDTVILVNPTLRVSKMLPDFGFKKSWNSDCFTVYGFGFDASVDDYKVVRIRCYPNKPFEDGYESIFEVYSLRTNSWRMILEFPFRIPFRTAAKHVNGSLNWPLFHQPGWFLDAIISLDLAQETCNEVPQPCYGDGASERSLGVLDGCLCVLCNYERLYADVWVMKEYGKRESWTKLVTITYMGLPMYLDNYNKYFAAPLFVSRSGEILLQFGMELILYNPKQNEFRTPWFGPLYEAFHSINDAEVYEESLVSPTGVNQPS</sequence>
<dbReference type="InterPro" id="IPR006527">
    <property type="entry name" value="F-box-assoc_dom_typ1"/>
</dbReference>
<dbReference type="PANTHER" id="PTHR31672:SF13">
    <property type="entry name" value="F-BOX PROTEIN CPR30-LIKE"/>
    <property type="match status" value="1"/>
</dbReference>
<gene>
    <name evidence="3" type="ORF">HRI_003285200</name>
</gene>